<evidence type="ECO:0000256" key="7">
    <source>
        <dbReference type="ARBA" id="ARBA00023136"/>
    </source>
</evidence>
<evidence type="ECO:0000256" key="4">
    <source>
        <dbReference type="ARBA" id="ARBA00022692"/>
    </source>
</evidence>
<feature type="domain" description="TonB-dependent receptor-like beta-barrel" evidence="11">
    <location>
        <begin position="260"/>
        <end position="658"/>
    </location>
</feature>
<evidence type="ECO:0000256" key="6">
    <source>
        <dbReference type="ARBA" id="ARBA00023077"/>
    </source>
</evidence>
<name>A0A7C9TJW6_9BURK</name>
<evidence type="ECO:0000256" key="1">
    <source>
        <dbReference type="ARBA" id="ARBA00004571"/>
    </source>
</evidence>
<keyword evidence="9" id="KW-0998">Cell outer membrane</keyword>
<dbReference type="EMBL" id="JAAGOH010000008">
    <property type="protein sequence ID" value="NDY91344.1"/>
    <property type="molecule type" value="Genomic_DNA"/>
</dbReference>
<evidence type="ECO:0000313" key="12">
    <source>
        <dbReference type="EMBL" id="NDY91344.1"/>
    </source>
</evidence>
<keyword evidence="3" id="KW-1134">Transmembrane beta strand</keyword>
<evidence type="ECO:0000256" key="10">
    <source>
        <dbReference type="SAM" id="MobiDB-lite"/>
    </source>
</evidence>
<proteinExistence type="predicted"/>
<dbReference type="RefSeq" id="WP_163457190.1">
    <property type="nucleotide sequence ID" value="NZ_JAAGOH010000008.1"/>
</dbReference>
<keyword evidence="2" id="KW-0813">Transport</keyword>
<keyword evidence="6" id="KW-0798">TonB box</keyword>
<feature type="compositionally biased region" description="Basic residues" evidence="10">
    <location>
        <begin position="12"/>
        <end position="21"/>
    </location>
</feature>
<dbReference type="InterPro" id="IPR036942">
    <property type="entry name" value="Beta-barrel_TonB_sf"/>
</dbReference>
<sequence>MSSDTDPLAPRAARRGRRPTPVRRTVWRALALAACPLGAAAQTLPMPTGPQDPPVAEPVTQQVRVQARRVPAQGSLRSLTGQEAASVPGAGNDPLKAVQTLPGVVTPHDGSGEPAVRGSRPSDNAYLVDGAPVGYLFHAGGLMSVVPGPLVRQFDLHSAAFGPQFPDVTGAVLAVGLRDPGADRLQGEVDASFLAAGVVAEGPLAADHRLLVGARLSYLDALIGEQQDEHSGVITQLPRYRDHQLKYLWTPEGGQRVSLSWLGAQDRLRYRVPAESTAGAQDPIFVGEGHERGGFDSLSLVWTQDGLGGDPRAHQRLSLSQLDQRIDSRTGQALSVRALLREQRLRYALELPVGTQHVVTLGGGLTHTRADLNLDMANPLCTEFEPECDFNTAPRERLQRDLSLRERDLHLSDRWRLHADWTLTSGLRWSHDAYLGQSHLEPRLGLEWAWSAQTTWLAGWGRHHQQPAAVQLLPELGNPGLRHLRAEHRLLGVAQKLDAGWQWRLELYDKTLDQLVLADPLTQYRNGGHGHAWGAELLLRRDAPGGTHWRDQLSGWLSVSWARSVRVNEDTGETFRFQFDQPLVMNLVGQWAPPGRWRYGLRLGVHSGSLITPIVGGQADETGRIRPVYGPINSERLPTYARLDLRLDHQFNPRLTGYAEWINATGHRNLVGYAYNADYSERTAETQLPTLVSLGVQWKF</sequence>
<protein>
    <submittedName>
        <fullName evidence="12">TonB-dependent receptor</fullName>
    </submittedName>
</protein>
<dbReference type="Proteomes" id="UP000484255">
    <property type="component" value="Unassembled WGS sequence"/>
</dbReference>
<dbReference type="PANTHER" id="PTHR30069">
    <property type="entry name" value="TONB-DEPENDENT OUTER MEMBRANE RECEPTOR"/>
    <property type="match status" value="1"/>
</dbReference>
<keyword evidence="8 12" id="KW-0675">Receptor</keyword>
<keyword evidence="4" id="KW-0812">Transmembrane</keyword>
<reference evidence="12 13" key="1">
    <citation type="submission" date="2020-02" db="EMBL/GenBank/DDBJ databases">
        <title>Ideonella bacterium strain TBM-1.</title>
        <authorList>
            <person name="Chen W.-M."/>
        </authorList>
    </citation>
    <scope>NUCLEOTIDE SEQUENCE [LARGE SCALE GENOMIC DNA]</scope>
    <source>
        <strain evidence="12 13">TBM-1</strain>
    </source>
</reference>
<evidence type="ECO:0000256" key="9">
    <source>
        <dbReference type="ARBA" id="ARBA00023237"/>
    </source>
</evidence>
<gene>
    <name evidence="12" type="ORF">G3A44_09090</name>
</gene>
<feature type="region of interest" description="Disordered" evidence="10">
    <location>
        <begin position="1"/>
        <end position="22"/>
    </location>
</feature>
<evidence type="ECO:0000256" key="5">
    <source>
        <dbReference type="ARBA" id="ARBA00022729"/>
    </source>
</evidence>
<evidence type="ECO:0000256" key="3">
    <source>
        <dbReference type="ARBA" id="ARBA00022452"/>
    </source>
</evidence>
<evidence type="ECO:0000313" key="13">
    <source>
        <dbReference type="Proteomes" id="UP000484255"/>
    </source>
</evidence>
<accession>A0A7C9TJW6</accession>
<evidence type="ECO:0000259" key="11">
    <source>
        <dbReference type="Pfam" id="PF00593"/>
    </source>
</evidence>
<evidence type="ECO:0000256" key="8">
    <source>
        <dbReference type="ARBA" id="ARBA00023170"/>
    </source>
</evidence>
<comment type="caution">
    <text evidence="12">The sequence shown here is derived from an EMBL/GenBank/DDBJ whole genome shotgun (WGS) entry which is preliminary data.</text>
</comment>
<comment type="subcellular location">
    <subcellularLocation>
        <location evidence="1">Cell outer membrane</location>
        <topology evidence="1">Multi-pass membrane protein</topology>
    </subcellularLocation>
</comment>
<dbReference type="InterPro" id="IPR000531">
    <property type="entry name" value="Beta-barrel_TonB"/>
</dbReference>
<dbReference type="AlphaFoldDB" id="A0A7C9TJW6"/>
<dbReference type="GO" id="GO:0044718">
    <property type="term" value="P:siderophore transmembrane transport"/>
    <property type="evidence" value="ECO:0007669"/>
    <property type="project" value="TreeGrafter"/>
</dbReference>
<keyword evidence="13" id="KW-1185">Reference proteome</keyword>
<dbReference type="Pfam" id="PF00593">
    <property type="entry name" value="TonB_dep_Rec_b-barrel"/>
    <property type="match status" value="1"/>
</dbReference>
<dbReference type="GO" id="GO:0015344">
    <property type="term" value="F:siderophore uptake transmembrane transporter activity"/>
    <property type="evidence" value="ECO:0007669"/>
    <property type="project" value="TreeGrafter"/>
</dbReference>
<dbReference type="GO" id="GO:0009279">
    <property type="term" value="C:cell outer membrane"/>
    <property type="evidence" value="ECO:0007669"/>
    <property type="project" value="UniProtKB-SubCell"/>
</dbReference>
<keyword evidence="5" id="KW-0732">Signal</keyword>
<organism evidence="12 13">
    <name type="scientific">Ideonella livida</name>
    <dbReference type="NCBI Taxonomy" id="2707176"/>
    <lineage>
        <taxon>Bacteria</taxon>
        <taxon>Pseudomonadati</taxon>
        <taxon>Pseudomonadota</taxon>
        <taxon>Betaproteobacteria</taxon>
        <taxon>Burkholderiales</taxon>
        <taxon>Sphaerotilaceae</taxon>
        <taxon>Ideonella</taxon>
    </lineage>
</organism>
<dbReference type="SUPFAM" id="SSF56935">
    <property type="entry name" value="Porins"/>
    <property type="match status" value="1"/>
</dbReference>
<evidence type="ECO:0000256" key="2">
    <source>
        <dbReference type="ARBA" id="ARBA00022448"/>
    </source>
</evidence>
<dbReference type="PANTHER" id="PTHR30069:SF29">
    <property type="entry name" value="HEMOGLOBIN AND HEMOGLOBIN-HAPTOGLOBIN-BINDING PROTEIN 1-RELATED"/>
    <property type="match status" value="1"/>
</dbReference>
<keyword evidence="7" id="KW-0472">Membrane</keyword>
<dbReference type="InterPro" id="IPR039426">
    <property type="entry name" value="TonB-dep_rcpt-like"/>
</dbReference>
<dbReference type="Gene3D" id="2.40.170.20">
    <property type="entry name" value="TonB-dependent receptor, beta-barrel domain"/>
    <property type="match status" value="1"/>
</dbReference>